<dbReference type="VEuPathDB" id="GiardiaDB:GMRT_15167"/>
<evidence type="ECO:0000256" key="3">
    <source>
        <dbReference type="SAM" id="MobiDB-lite"/>
    </source>
</evidence>
<reference evidence="5 6" key="1">
    <citation type="submission" date="2019-05" db="EMBL/GenBank/DDBJ databases">
        <title>The compact genome of Giardia muris reveals important steps in the evolution of intestinal protozoan parasites.</title>
        <authorList>
            <person name="Xu F."/>
            <person name="Jimenez-Gonzalez A."/>
            <person name="Einarsson E."/>
            <person name="Astvaldsson A."/>
            <person name="Peirasmaki D."/>
            <person name="Eckmann L."/>
            <person name="Andersson J.O."/>
            <person name="Svard S.G."/>
            <person name="Jerlstrom-Hultqvist J."/>
        </authorList>
    </citation>
    <scope>NUCLEOTIDE SEQUENCE [LARGE SCALE GENOMIC DNA]</scope>
    <source>
        <strain evidence="5 6">Roberts-Thomson</strain>
    </source>
</reference>
<sequence>MAQLTRSYVLAKTKKSDLRDVKNLNIWGSDLQDVSILREMPNVEVLSLSVNAISSLADFAQCHSLTELYLRKNKISDLREVVYLRGLRNLSVLWLCDNPIASDPQYRSYLIRALPQLKRLDDADITPAELQEASRTRFTIPIELPSSGGARYAPQQVPQKRGGWDEPAQPKSTPSKGSSAGAVGMPSYASQNVVHAVLTLLKDMNLEQLETVKMSVNNLIAGKK</sequence>
<dbReference type="SMART" id="SM00446">
    <property type="entry name" value="LRRcap"/>
    <property type="match status" value="1"/>
</dbReference>
<dbReference type="Proteomes" id="UP000315496">
    <property type="component" value="Chromosome 2"/>
</dbReference>
<accession>A0A4Z1T2E3</accession>
<dbReference type="FunFam" id="3.80.10.10:FF:000094">
    <property type="entry name" value="protein C21orf2 isoform X1"/>
    <property type="match status" value="1"/>
</dbReference>
<evidence type="ECO:0000256" key="2">
    <source>
        <dbReference type="ARBA" id="ARBA00022737"/>
    </source>
</evidence>
<evidence type="ECO:0000256" key="1">
    <source>
        <dbReference type="ARBA" id="ARBA00022614"/>
    </source>
</evidence>
<dbReference type="PANTHER" id="PTHR18849:SF0">
    <property type="entry name" value="CILIA- AND FLAGELLA-ASSOCIATED PROTEIN 410-RELATED"/>
    <property type="match status" value="1"/>
</dbReference>
<dbReference type="Pfam" id="PF14580">
    <property type="entry name" value="LRR_9"/>
    <property type="match status" value="1"/>
</dbReference>
<evidence type="ECO:0000313" key="5">
    <source>
        <dbReference type="EMBL" id="TNJ28103.1"/>
    </source>
</evidence>
<dbReference type="Gene3D" id="3.80.10.10">
    <property type="entry name" value="Ribonuclease Inhibitor"/>
    <property type="match status" value="1"/>
</dbReference>
<dbReference type="OrthoDB" id="1517790at2759"/>
<keyword evidence="1" id="KW-0433">Leucine-rich repeat</keyword>
<comment type="caution">
    <text evidence="5">The sequence shown here is derived from an EMBL/GenBank/DDBJ whole genome shotgun (WGS) entry which is preliminary data.</text>
</comment>
<keyword evidence="2" id="KW-0677">Repeat</keyword>
<organism evidence="5 6">
    <name type="scientific">Giardia muris</name>
    <dbReference type="NCBI Taxonomy" id="5742"/>
    <lineage>
        <taxon>Eukaryota</taxon>
        <taxon>Metamonada</taxon>
        <taxon>Diplomonadida</taxon>
        <taxon>Hexamitidae</taxon>
        <taxon>Giardiinae</taxon>
        <taxon>Giardia</taxon>
    </lineage>
</organism>
<dbReference type="SUPFAM" id="SSF52058">
    <property type="entry name" value="L domain-like"/>
    <property type="match status" value="1"/>
</dbReference>
<evidence type="ECO:0000313" key="6">
    <source>
        <dbReference type="Proteomes" id="UP000315496"/>
    </source>
</evidence>
<dbReference type="InterPro" id="IPR001611">
    <property type="entry name" value="Leu-rich_rpt"/>
</dbReference>
<dbReference type="InterPro" id="IPR032675">
    <property type="entry name" value="LRR_dom_sf"/>
</dbReference>
<name>A0A4Z1T2E3_GIAMU</name>
<dbReference type="AlphaFoldDB" id="A0A4Z1T2E3"/>
<dbReference type="InterPro" id="IPR003603">
    <property type="entry name" value="U2A'_phosphoprotein32A_C"/>
</dbReference>
<dbReference type="PROSITE" id="PS51450">
    <property type="entry name" value="LRR"/>
    <property type="match status" value="1"/>
</dbReference>
<proteinExistence type="predicted"/>
<dbReference type="GO" id="GO:0036064">
    <property type="term" value="C:ciliary basal body"/>
    <property type="evidence" value="ECO:0007669"/>
    <property type="project" value="UniProtKB-ARBA"/>
</dbReference>
<dbReference type="PANTHER" id="PTHR18849">
    <property type="entry name" value="LEUCINE RICH REPEAT PROTEIN"/>
    <property type="match status" value="1"/>
</dbReference>
<gene>
    <name evidence="5" type="ORF">GMRT_15167</name>
</gene>
<protein>
    <submittedName>
        <fullName evidence="5">Leucine rich repeat protein</fullName>
    </submittedName>
</protein>
<keyword evidence="6" id="KW-1185">Reference proteome</keyword>
<feature type="domain" description="U2A'/phosphoprotein 32 family A C-terminal" evidence="4">
    <location>
        <begin position="103"/>
        <end position="121"/>
    </location>
</feature>
<dbReference type="EMBL" id="VDLU01000002">
    <property type="protein sequence ID" value="TNJ28103.1"/>
    <property type="molecule type" value="Genomic_DNA"/>
</dbReference>
<feature type="region of interest" description="Disordered" evidence="3">
    <location>
        <begin position="146"/>
        <end position="184"/>
    </location>
</feature>
<evidence type="ECO:0000259" key="4">
    <source>
        <dbReference type="SMART" id="SM00446"/>
    </source>
</evidence>